<dbReference type="SMART" id="SM00298">
    <property type="entry name" value="CHROMO"/>
    <property type="match status" value="1"/>
</dbReference>
<evidence type="ECO:0000313" key="3">
    <source>
        <dbReference type="Proteomes" id="UP000198211"/>
    </source>
</evidence>
<dbReference type="PROSITE" id="PS50013">
    <property type="entry name" value="CHROMO_2"/>
    <property type="match status" value="1"/>
</dbReference>
<dbReference type="OrthoDB" id="142498at2759"/>
<evidence type="ECO:0000259" key="1">
    <source>
        <dbReference type="PROSITE" id="PS50013"/>
    </source>
</evidence>
<dbReference type="Proteomes" id="UP000198211">
    <property type="component" value="Unassembled WGS sequence"/>
</dbReference>
<feature type="domain" description="Chromo" evidence="1">
    <location>
        <begin position="78"/>
        <end position="115"/>
    </location>
</feature>
<keyword evidence="3" id="KW-1185">Reference proteome</keyword>
<organism evidence="2 3">
    <name type="scientific">Phytophthora megakarya</name>
    <dbReference type="NCBI Taxonomy" id="4795"/>
    <lineage>
        <taxon>Eukaryota</taxon>
        <taxon>Sar</taxon>
        <taxon>Stramenopiles</taxon>
        <taxon>Oomycota</taxon>
        <taxon>Peronosporomycetes</taxon>
        <taxon>Peronosporales</taxon>
        <taxon>Peronosporaceae</taxon>
        <taxon>Phytophthora</taxon>
    </lineage>
</organism>
<dbReference type="Pfam" id="PF00385">
    <property type="entry name" value="Chromo"/>
    <property type="match status" value="1"/>
</dbReference>
<evidence type="ECO:0000313" key="2">
    <source>
        <dbReference type="EMBL" id="OWZ05902.1"/>
    </source>
</evidence>
<protein>
    <recommendedName>
        <fullName evidence="1">Chromo domain-containing protein</fullName>
    </recommendedName>
</protein>
<dbReference type="EMBL" id="NBNE01004204">
    <property type="protein sequence ID" value="OWZ05902.1"/>
    <property type="molecule type" value="Genomic_DNA"/>
</dbReference>
<gene>
    <name evidence="2" type="ORF">PHMEG_00021924</name>
</gene>
<reference evidence="3" key="1">
    <citation type="submission" date="2017-03" db="EMBL/GenBank/DDBJ databases">
        <title>Phytopthora megakarya and P. palmivora, two closely related causual agents of cacao black pod achieved similar genome size and gene model numbers by different mechanisms.</title>
        <authorList>
            <person name="Ali S."/>
            <person name="Shao J."/>
            <person name="Larry D.J."/>
            <person name="Kronmiller B."/>
            <person name="Shen D."/>
            <person name="Strem M.D."/>
            <person name="Melnick R.L."/>
            <person name="Guiltinan M.J."/>
            <person name="Tyler B.M."/>
            <person name="Meinhardt L.W."/>
            <person name="Bailey B.A."/>
        </authorList>
    </citation>
    <scope>NUCLEOTIDE SEQUENCE [LARGE SCALE GENOMIC DNA]</scope>
    <source>
        <strain evidence="3">zdho120</strain>
    </source>
</reference>
<name>A0A225VKP6_9STRA</name>
<dbReference type="InterPro" id="IPR023780">
    <property type="entry name" value="Chromo_domain"/>
</dbReference>
<dbReference type="InterPro" id="IPR016197">
    <property type="entry name" value="Chromo-like_dom_sf"/>
</dbReference>
<proteinExistence type="predicted"/>
<dbReference type="CDD" id="cd00024">
    <property type="entry name" value="CD_CSD"/>
    <property type="match status" value="1"/>
</dbReference>
<dbReference type="InterPro" id="IPR000953">
    <property type="entry name" value="Chromo/chromo_shadow_dom"/>
</dbReference>
<dbReference type="Gene3D" id="2.40.50.40">
    <property type="match status" value="1"/>
</dbReference>
<comment type="caution">
    <text evidence="2">The sequence shown here is derived from an EMBL/GenBank/DDBJ whole genome shotgun (WGS) entry which is preliminary data.</text>
</comment>
<dbReference type="SUPFAM" id="SSF54160">
    <property type="entry name" value="Chromo domain-like"/>
    <property type="match status" value="1"/>
</dbReference>
<accession>A0A225VKP6</accession>
<sequence>MSRSIQSKKGKWKNSHTSWNCQIKVATVHVSRLKAVNEYCDRPKTRLVQDVTENSRLDFDEELLPEDSWEPDHVAGEFEVEAILNDRTPMSTSTDRPVREFEVKWVGYDETTWEPAQICHAADCSMTTCERRKVKIDCKWYKLQTKTNETAVDDLNTKFTTAIQNKLLGCILYGIQERKRKQK</sequence>
<dbReference type="AlphaFoldDB" id="A0A225VKP6"/>